<dbReference type="GO" id="GO:0009306">
    <property type="term" value="P:protein secretion"/>
    <property type="evidence" value="ECO:0007669"/>
    <property type="project" value="InterPro"/>
</dbReference>
<evidence type="ECO:0000256" key="6">
    <source>
        <dbReference type="ARBA" id="ARBA00023010"/>
    </source>
</evidence>
<dbReference type="eggNOG" id="ENOG5032F0J">
    <property type="taxonomic scope" value="Bacteria"/>
</dbReference>
<dbReference type="InterPro" id="IPR001901">
    <property type="entry name" value="Translocase_SecE/Sec61-g"/>
</dbReference>
<dbReference type="AlphaFoldDB" id="C4XFX4"/>
<proteinExistence type="predicted"/>
<evidence type="ECO:0008006" key="10">
    <source>
        <dbReference type="Google" id="ProtNLM"/>
    </source>
</evidence>
<evidence type="ECO:0000256" key="1">
    <source>
        <dbReference type="ARBA" id="ARBA00004370"/>
    </source>
</evidence>
<dbReference type="KEGG" id="mfp:MBIO_0781"/>
<dbReference type="GO" id="GO:0006886">
    <property type="term" value="P:intracellular protein transport"/>
    <property type="evidence" value="ECO:0007669"/>
    <property type="project" value="InterPro"/>
</dbReference>
<evidence type="ECO:0000256" key="2">
    <source>
        <dbReference type="ARBA" id="ARBA00022448"/>
    </source>
</evidence>
<keyword evidence="4" id="KW-0653">Protein transport</keyword>
<keyword evidence="7" id="KW-0472">Membrane</keyword>
<protein>
    <recommendedName>
        <fullName evidence="10">Preprotein translocase subunit SecE</fullName>
    </recommendedName>
</protein>
<evidence type="ECO:0000256" key="5">
    <source>
        <dbReference type="ARBA" id="ARBA00022989"/>
    </source>
</evidence>
<dbReference type="Gene3D" id="1.20.5.1030">
    <property type="entry name" value="Preprotein translocase secy subunit"/>
    <property type="match status" value="1"/>
</dbReference>
<dbReference type="GO" id="GO:0006605">
    <property type="term" value="P:protein targeting"/>
    <property type="evidence" value="ECO:0007669"/>
    <property type="project" value="InterPro"/>
</dbReference>
<evidence type="ECO:0000313" key="8">
    <source>
        <dbReference type="EMBL" id="BAH70046.1"/>
    </source>
</evidence>
<dbReference type="EMBL" id="AP009608">
    <property type="protein sequence ID" value="BAH70046.1"/>
    <property type="molecule type" value="Genomic_DNA"/>
</dbReference>
<keyword evidence="3" id="KW-0812">Transmembrane</keyword>
<evidence type="ECO:0000256" key="3">
    <source>
        <dbReference type="ARBA" id="ARBA00022692"/>
    </source>
</evidence>
<accession>C4XFX4</accession>
<dbReference type="PATRIC" id="fig|496833.3.peg.374"/>
<name>C4XFX4_MYCFP</name>
<reference evidence="8 9" key="1">
    <citation type="journal article" date="2009" name="Curr. Microbiol.">
        <title>Molecular cloning and expression of a novel cholinephosphotransferase involved in glycoglycerophospholipid biosynthesis of Mycoplasma fermentans.</title>
        <authorList>
            <person name="Ishida N."/>
            <person name="Irikura D."/>
            <person name="Matsuda K."/>
            <person name="Sato S."/>
            <person name="Asano K."/>
        </authorList>
    </citation>
    <scope>NUCLEOTIDE SEQUENCE [LARGE SCALE GENOMIC DNA]</scope>
    <source>
        <strain evidence="9">ATCC 19989 / NBRC 14854 / NCTC 10117 / PG18</strain>
    </source>
</reference>
<dbReference type="NCBIfam" id="TIGR00964">
    <property type="entry name" value="secE_bact"/>
    <property type="match status" value="1"/>
</dbReference>
<keyword evidence="6" id="KW-0811">Translocation</keyword>
<organism evidence="8 9">
    <name type="scientific">Mycoplasmopsis fermentans (strain ATCC 19989 / NBRC 14854 / NCTC 10117 / PG18)</name>
    <name type="common">Mycoplasma fermentans</name>
    <dbReference type="NCBI Taxonomy" id="496833"/>
    <lineage>
        <taxon>Bacteria</taxon>
        <taxon>Bacillati</taxon>
        <taxon>Mycoplasmatota</taxon>
        <taxon>Mycoplasmoidales</taxon>
        <taxon>Metamycoplasmataceae</taxon>
        <taxon>Mycoplasmopsis</taxon>
    </lineage>
</organism>
<dbReference type="GO" id="GO:0008320">
    <property type="term" value="F:protein transmembrane transporter activity"/>
    <property type="evidence" value="ECO:0007669"/>
    <property type="project" value="InterPro"/>
</dbReference>
<comment type="subcellular location">
    <subcellularLocation>
        <location evidence="1">Membrane</location>
    </subcellularLocation>
</comment>
<keyword evidence="5" id="KW-1133">Transmembrane helix</keyword>
<dbReference type="HOGENOM" id="CLU_196746_1_0_14"/>
<dbReference type="Proteomes" id="UP000006810">
    <property type="component" value="Chromosome"/>
</dbReference>
<dbReference type="InterPro" id="IPR005807">
    <property type="entry name" value="SecE_bac"/>
</dbReference>
<evidence type="ECO:0000256" key="4">
    <source>
        <dbReference type="ARBA" id="ARBA00022927"/>
    </source>
</evidence>
<dbReference type="InterPro" id="IPR038379">
    <property type="entry name" value="SecE_sf"/>
</dbReference>
<evidence type="ECO:0000256" key="7">
    <source>
        <dbReference type="ARBA" id="ARBA00023136"/>
    </source>
</evidence>
<keyword evidence="2" id="KW-0813">Transport</keyword>
<gene>
    <name evidence="8" type="ordered locus">MBIO_0781</name>
</gene>
<keyword evidence="9" id="KW-1185">Reference proteome</keyword>
<evidence type="ECO:0000313" key="9">
    <source>
        <dbReference type="Proteomes" id="UP000006810"/>
    </source>
</evidence>
<dbReference type="GO" id="GO:0016020">
    <property type="term" value="C:membrane"/>
    <property type="evidence" value="ECO:0007669"/>
    <property type="project" value="UniProtKB-SubCell"/>
</dbReference>
<dbReference type="Pfam" id="PF00584">
    <property type="entry name" value="SecE"/>
    <property type="match status" value="1"/>
</dbReference>
<sequence length="71" mass="8462">MMKKEKEVKTKKPKKYLFRRFVKEMKRVRWPSVRKNWISFAQIVIFTLIFTLCAVLLGVLFSLILTKAGVK</sequence>